<dbReference type="PANTHER" id="PTHR33529">
    <property type="entry name" value="SLR0882 PROTEIN-RELATED"/>
    <property type="match status" value="1"/>
</dbReference>
<dbReference type="InterPro" id="IPR005495">
    <property type="entry name" value="LptG/LptF_permease"/>
</dbReference>
<evidence type="ECO:0000313" key="8">
    <source>
        <dbReference type="Proteomes" id="UP000587415"/>
    </source>
</evidence>
<dbReference type="RefSeq" id="WP_168047873.1">
    <property type="nucleotide sequence ID" value="NZ_JAATJM010000002.1"/>
</dbReference>
<dbReference type="Proteomes" id="UP000587415">
    <property type="component" value="Unassembled WGS sequence"/>
</dbReference>
<keyword evidence="4 6" id="KW-1133">Transmembrane helix</keyword>
<evidence type="ECO:0000256" key="3">
    <source>
        <dbReference type="ARBA" id="ARBA00022692"/>
    </source>
</evidence>
<protein>
    <submittedName>
        <fullName evidence="7">Lipopolysaccharide export system permease protein</fullName>
    </submittedName>
</protein>
<gene>
    <name evidence="7" type="ORF">GGQ87_002270</name>
</gene>
<feature type="transmembrane region" description="Helical" evidence="6">
    <location>
        <begin position="348"/>
        <end position="368"/>
    </location>
</feature>
<sequence>MSASRLRASWFRLGRIERYVLVQQARSLAVALGVISALIMLIDFVEISRGVGSDVDLSGVRILGLMLLKSPQVIIQLLPFVFLFGTLAAFVGLNRRSELIAMRAAGLSAWRFVLPAAGAAFLFGIVTVAALGPLAASGDGLFQRERTRLSGAANAAEAVWIREGDDTRQMVIRAERQDRTNARLLGVTFFIYANDGDGHRTFRERIDAASASLSAGRWRLVDAVGAQIGQRAVRYETLDLLSSLADDEAFERFARPQSTPFWSLPGQIARVEAAGFSSTAYRLRLQQLLATPLMFAAMSILAAAFSLRLMRLGDLARMSFAAVVLGFGFFFVNQAASAFGSAEVIPPWLAAWLPPVLTALAAFTLLFYTEDG</sequence>
<dbReference type="NCBIfam" id="TIGR04408">
    <property type="entry name" value="LptG_lptG"/>
    <property type="match status" value="1"/>
</dbReference>
<comment type="caution">
    <text evidence="7">The sequence shown here is derived from an EMBL/GenBank/DDBJ whole genome shotgun (WGS) entry which is preliminary data.</text>
</comment>
<feature type="transmembrane region" description="Helical" evidence="6">
    <location>
        <begin position="73"/>
        <end position="91"/>
    </location>
</feature>
<proteinExistence type="predicted"/>
<dbReference type="GO" id="GO:0015920">
    <property type="term" value="P:lipopolysaccharide transport"/>
    <property type="evidence" value="ECO:0007669"/>
    <property type="project" value="TreeGrafter"/>
</dbReference>
<evidence type="ECO:0000313" key="7">
    <source>
        <dbReference type="EMBL" id="NJC41975.1"/>
    </source>
</evidence>
<evidence type="ECO:0000256" key="4">
    <source>
        <dbReference type="ARBA" id="ARBA00022989"/>
    </source>
</evidence>
<dbReference type="PANTHER" id="PTHR33529:SF2">
    <property type="entry name" value="LIPOPOLYSACCHARIDE EXPORT SYSTEM PERMEASE PROTEIN LPTG"/>
    <property type="match status" value="1"/>
</dbReference>
<evidence type="ECO:0000256" key="1">
    <source>
        <dbReference type="ARBA" id="ARBA00004651"/>
    </source>
</evidence>
<dbReference type="InterPro" id="IPR030923">
    <property type="entry name" value="LptG"/>
</dbReference>
<comment type="subcellular location">
    <subcellularLocation>
        <location evidence="1">Cell membrane</location>
        <topology evidence="1">Multi-pass membrane protein</topology>
    </subcellularLocation>
</comment>
<evidence type="ECO:0000256" key="2">
    <source>
        <dbReference type="ARBA" id="ARBA00022475"/>
    </source>
</evidence>
<keyword evidence="8" id="KW-1185">Reference proteome</keyword>
<name>A0A7X6BPN9_9CAUL</name>
<evidence type="ECO:0000256" key="6">
    <source>
        <dbReference type="SAM" id="Phobius"/>
    </source>
</evidence>
<dbReference type="Pfam" id="PF03739">
    <property type="entry name" value="LptF_LptG"/>
    <property type="match status" value="1"/>
</dbReference>
<evidence type="ECO:0000256" key="5">
    <source>
        <dbReference type="ARBA" id="ARBA00023136"/>
    </source>
</evidence>
<reference evidence="7 8" key="1">
    <citation type="submission" date="2020-03" db="EMBL/GenBank/DDBJ databases">
        <title>Genomic Encyclopedia of Type Strains, Phase IV (KMG-IV): sequencing the most valuable type-strain genomes for metagenomic binning, comparative biology and taxonomic classification.</title>
        <authorList>
            <person name="Goeker M."/>
        </authorList>
    </citation>
    <scope>NUCLEOTIDE SEQUENCE [LARGE SCALE GENOMIC DNA]</scope>
    <source>
        <strain evidence="7 8">DSM 4736</strain>
    </source>
</reference>
<dbReference type="GO" id="GO:0055085">
    <property type="term" value="P:transmembrane transport"/>
    <property type="evidence" value="ECO:0007669"/>
    <property type="project" value="InterPro"/>
</dbReference>
<organism evidence="7 8">
    <name type="scientific">Brevundimonas alba</name>
    <dbReference type="NCBI Taxonomy" id="74314"/>
    <lineage>
        <taxon>Bacteria</taxon>
        <taxon>Pseudomonadati</taxon>
        <taxon>Pseudomonadota</taxon>
        <taxon>Alphaproteobacteria</taxon>
        <taxon>Caulobacterales</taxon>
        <taxon>Caulobacteraceae</taxon>
        <taxon>Brevundimonas</taxon>
    </lineage>
</organism>
<feature type="transmembrane region" description="Helical" evidence="6">
    <location>
        <begin position="288"/>
        <end position="307"/>
    </location>
</feature>
<dbReference type="GO" id="GO:0043190">
    <property type="term" value="C:ATP-binding cassette (ABC) transporter complex"/>
    <property type="evidence" value="ECO:0007669"/>
    <property type="project" value="InterPro"/>
</dbReference>
<accession>A0A7X6BPN9</accession>
<dbReference type="AlphaFoldDB" id="A0A7X6BPN9"/>
<feature type="transmembrane region" description="Helical" evidence="6">
    <location>
        <begin position="319"/>
        <end position="342"/>
    </location>
</feature>
<keyword evidence="3 6" id="KW-0812">Transmembrane</keyword>
<keyword evidence="2" id="KW-1003">Cell membrane</keyword>
<feature type="transmembrane region" description="Helical" evidence="6">
    <location>
        <begin position="112"/>
        <end position="136"/>
    </location>
</feature>
<dbReference type="EMBL" id="JAATJM010000002">
    <property type="protein sequence ID" value="NJC41975.1"/>
    <property type="molecule type" value="Genomic_DNA"/>
</dbReference>
<feature type="transmembrane region" description="Helical" evidence="6">
    <location>
        <begin position="21"/>
        <end position="42"/>
    </location>
</feature>
<keyword evidence="5 6" id="KW-0472">Membrane</keyword>